<keyword evidence="7" id="KW-1015">Disulfide bond</keyword>
<dbReference type="PANTHER" id="PTHR12027">
    <property type="entry name" value="WNT RELATED"/>
    <property type="match status" value="1"/>
</dbReference>
<evidence type="ECO:0000256" key="1">
    <source>
        <dbReference type="ARBA" id="ARBA00004498"/>
    </source>
</evidence>
<dbReference type="GO" id="GO:0005125">
    <property type="term" value="F:cytokine activity"/>
    <property type="evidence" value="ECO:0007669"/>
    <property type="project" value="TreeGrafter"/>
</dbReference>
<evidence type="ECO:0000313" key="9">
    <source>
        <dbReference type="EMBL" id="AGC79721.1"/>
    </source>
</evidence>
<dbReference type="GO" id="GO:0060070">
    <property type="term" value="P:canonical Wnt signaling pathway"/>
    <property type="evidence" value="ECO:0007669"/>
    <property type="project" value="TreeGrafter"/>
</dbReference>
<dbReference type="Gene3D" id="3.30.2460.20">
    <property type="match status" value="1"/>
</dbReference>
<comment type="function">
    <text evidence="8">Ligand for members of the frizzled family of seven transmembrane receptors.</text>
</comment>
<dbReference type="GO" id="GO:0005109">
    <property type="term" value="F:frizzled binding"/>
    <property type="evidence" value="ECO:0007669"/>
    <property type="project" value="TreeGrafter"/>
</dbReference>
<dbReference type="PRINTS" id="PR01349">
    <property type="entry name" value="WNTPROTEIN"/>
</dbReference>
<dbReference type="GO" id="GO:0045165">
    <property type="term" value="P:cell fate commitment"/>
    <property type="evidence" value="ECO:0007669"/>
    <property type="project" value="TreeGrafter"/>
</dbReference>
<organism evidence="9">
    <name type="scientific">Ectopleura larynx</name>
    <dbReference type="NCBI Taxonomy" id="264052"/>
    <lineage>
        <taxon>Eukaryota</taxon>
        <taxon>Metazoa</taxon>
        <taxon>Cnidaria</taxon>
        <taxon>Hydrozoa</taxon>
        <taxon>Hydroidolina</taxon>
        <taxon>Anthoathecata</taxon>
        <taxon>Aplanulata</taxon>
        <taxon>Tubulariidae</taxon>
        <taxon>Ectopleura</taxon>
    </lineage>
</organism>
<evidence type="ECO:0000256" key="7">
    <source>
        <dbReference type="ARBA" id="ARBA00023157"/>
    </source>
</evidence>
<evidence type="ECO:0000256" key="6">
    <source>
        <dbReference type="ARBA" id="ARBA00022687"/>
    </source>
</evidence>
<feature type="non-terminal residue" evidence="9">
    <location>
        <position position="216"/>
    </location>
</feature>
<dbReference type="Pfam" id="PF00110">
    <property type="entry name" value="wnt"/>
    <property type="match status" value="1"/>
</dbReference>
<dbReference type="SMART" id="SM00097">
    <property type="entry name" value="WNT1"/>
    <property type="match status" value="1"/>
</dbReference>
<keyword evidence="6 8" id="KW-0879">Wnt signaling pathway</keyword>
<evidence type="ECO:0000256" key="4">
    <source>
        <dbReference type="ARBA" id="ARBA00022525"/>
    </source>
</evidence>
<evidence type="ECO:0000256" key="8">
    <source>
        <dbReference type="RuleBase" id="RU003500"/>
    </source>
</evidence>
<keyword evidence="3 8" id="KW-0217">Developmental protein</keyword>
<comment type="similarity">
    <text evidence="2 8">Belongs to the Wnt family.</text>
</comment>
<dbReference type="InterPro" id="IPR043158">
    <property type="entry name" value="Wnt_C"/>
</dbReference>
<dbReference type="AlphaFoldDB" id="T1QQZ2"/>
<dbReference type="InterPro" id="IPR005817">
    <property type="entry name" value="Wnt"/>
</dbReference>
<accession>T1QQZ2</accession>
<dbReference type="GO" id="GO:0030182">
    <property type="term" value="P:neuron differentiation"/>
    <property type="evidence" value="ECO:0007669"/>
    <property type="project" value="TreeGrafter"/>
</dbReference>
<evidence type="ECO:0000256" key="2">
    <source>
        <dbReference type="ARBA" id="ARBA00005683"/>
    </source>
</evidence>
<dbReference type="EMBL" id="JX415206">
    <property type="protein sequence ID" value="AGC79721.1"/>
    <property type="molecule type" value="mRNA"/>
</dbReference>
<evidence type="ECO:0000256" key="3">
    <source>
        <dbReference type="ARBA" id="ARBA00022473"/>
    </source>
</evidence>
<dbReference type="GO" id="GO:0005615">
    <property type="term" value="C:extracellular space"/>
    <property type="evidence" value="ECO:0007669"/>
    <property type="project" value="TreeGrafter"/>
</dbReference>
<proteinExistence type="evidence at transcript level"/>
<feature type="non-terminal residue" evidence="9">
    <location>
        <position position="1"/>
    </location>
</feature>
<keyword evidence="4" id="KW-0964">Secreted</keyword>
<reference evidence="9" key="1">
    <citation type="journal article" date="2013" name="Evol. Dev.">
        <title>Expression of Wnt pathway genes in polyps and medusa-like structures of Ectopleura larynx (Cnidaria: Hydrozoa).</title>
        <authorList>
            <person name="Nawrocki A.M."/>
            <person name="Cartwright P."/>
        </authorList>
    </citation>
    <scope>NUCLEOTIDE SEQUENCE</scope>
</reference>
<evidence type="ECO:0000256" key="5">
    <source>
        <dbReference type="ARBA" id="ARBA00022530"/>
    </source>
</evidence>
<name>T1QQZ2_9CNID</name>
<protein>
    <recommendedName>
        <fullName evidence="8">Protein Wnt</fullName>
    </recommendedName>
</protein>
<gene>
    <name evidence="9" type="primary">Wnt3</name>
</gene>
<comment type="subcellular location">
    <subcellularLocation>
        <location evidence="1 8">Secreted</location>
        <location evidence="1 8">Extracellular space</location>
        <location evidence="1 8">Extracellular matrix</location>
    </subcellularLocation>
</comment>
<keyword evidence="5" id="KW-0272">Extracellular matrix</keyword>
<sequence length="216" mass="25341">YKVAETCFRGHSAHCRCTTPKGFDKCSQPIEFGAWFSQRFIDLKDMRSSRKRKKPRKEMNLHNNRAGRLMALKNTNRTCICHGVSGSCAIKHCERTLNPFKTVGHFLKEKYNSAHEMKTDYKIRRSGKRRFKKLVVKYQEYMLPTQQDFIYYEKSPEYCYKNKTLGVAGTSGRECRPHTDTVDSCQQLCCGRQYVSESFIKVTKCDCEFKWCCRVM</sequence>